<dbReference type="AlphaFoldDB" id="A0A850NHS3"/>
<dbReference type="InterPro" id="IPR027829">
    <property type="entry name" value="DUF4625"/>
</dbReference>
<keyword evidence="2" id="KW-1185">Reference proteome</keyword>
<evidence type="ECO:0000313" key="1">
    <source>
        <dbReference type="EMBL" id="NVN16717.1"/>
    </source>
</evidence>
<accession>A0A850NHS3</accession>
<proteinExistence type="predicted"/>
<sequence length="259" mass="28266">MKTNFKSLAIIALGAFALHSCSSDDDGGSSVAAPEISNFEYGEGSSHSTEQVAYKGSDIHLEAEINAPGTVSSIELSIHGHDLEVGEGEVEWDFEQTYTDASYLVINPTFHEHVDIPSDIPSGEYHITLTVTDELGNSTEVEGHVDIMDAISLSAFSIDETVVRGTDMHAEFMINAVNGIHEITVDIHGHDLPVGEGEVEWDFEQTYSEGYHELSEAEFHEHIDVPATAPAGEYHILFTIEDEEGNTVEYETHIDVTAS</sequence>
<dbReference type="RefSeq" id="WP_176618802.1">
    <property type="nucleotide sequence ID" value="NZ_WYET01000001.1"/>
</dbReference>
<evidence type="ECO:0000313" key="2">
    <source>
        <dbReference type="Proteomes" id="UP000558089"/>
    </source>
</evidence>
<organism evidence="1 2">
    <name type="scientific">Flagellimonas chongwuensis</name>
    <dbReference type="NCBI Taxonomy" id="2697365"/>
    <lineage>
        <taxon>Bacteria</taxon>
        <taxon>Pseudomonadati</taxon>
        <taxon>Bacteroidota</taxon>
        <taxon>Flavobacteriia</taxon>
        <taxon>Flavobacteriales</taxon>
        <taxon>Flavobacteriaceae</taxon>
        <taxon>Flagellimonas</taxon>
    </lineage>
</organism>
<dbReference type="EMBL" id="WYET01000001">
    <property type="protein sequence ID" value="NVN16717.1"/>
    <property type="molecule type" value="Genomic_DNA"/>
</dbReference>
<reference evidence="1 2" key="1">
    <citation type="submission" date="2020-01" db="EMBL/GenBank/DDBJ databases">
        <title>Draft Genome Analysis of Muricauda sp. HICW Isolated from coastal seawater of PR China.</title>
        <authorList>
            <person name="Chen M.-X."/>
        </authorList>
    </citation>
    <scope>NUCLEOTIDE SEQUENCE [LARGE SCALE GENOMIC DNA]</scope>
    <source>
        <strain evidence="1 2">HICW</strain>
    </source>
</reference>
<comment type="caution">
    <text evidence="1">The sequence shown here is derived from an EMBL/GenBank/DDBJ whole genome shotgun (WGS) entry which is preliminary data.</text>
</comment>
<protein>
    <submittedName>
        <fullName evidence="1">DUF4625 domain-containing protein</fullName>
    </submittedName>
</protein>
<dbReference type="Proteomes" id="UP000558089">
    <property type="component" value="Unassembled WGS sequence"/>
</dbReference>
<dbReference type="Pfam" id="PF15418">
    <property type="entry name" value="DUF4625"/>
    <property type="match status" value="2"/>
</dbReference>
<name>A0A850NHS3_9FLAO</name>
<gene>
    <name evidence="1" type="ORF">GUA46_00060</name>
</gene>